<dbReference type="Proteomes" id="UP001160483">
    <property type="component" value="Unassembled WGS sequence"/>
</dbReference>
<accession>A0AAU9LA32</accession>
<organism evidence="1 2">
    <name type="scientific">Peronospora belbahrii</name>
    <dbReference type="NCBI Taxonomy" id="622444"/>
    <lineage>
        <taxon>Eukaryota</taxon>
        <taxon>Sar</taxon>
        <taxon>Stramenopiles</taxon>
        <taxon>Oomycota</taxon>
        <taxon>Peronosporomycetes</taxon>
        <taxon>Peronosporales</taxon>
        <taxon>Peronosporaceae</taxon>
        <taxon>Peronospora</taxon>
    </lineage>
</organism>
<sequence length="198" mass="22609">MTKVEMESVGLREFDPDYTWTSMDHWHANATLGQVPNMVSRIKLSATSDLKEFHGKDQDEDRARRWVTTVKTAFTRDQAPDGEKCLVFGELLTGPKFQMQFGGLEVPVVRQYCHAKNREINIKDGPPKIQKEHVEHYIETLDDPDLAYQLTVLHLADVEELEYVLRARQQTKARRGKILFGSGKLRQKAPITLTGQGS</sequence>
<dbReference type="AlphaFoldDB" id="A0AAU9LA32"/>
<evidence type="ECO:0000313" key="1">
    <source>
        <dbReference type="EMBL" id="CAH0479777.1"/>
    </source>
</evidence>
<gene>
    <name evidence="1" type="ORF">PBS003_LOCUS6411</name>
</gene>
<reference evidence="1" key="1">
    <citation type="submission" date="2021-11" db="EMBL/GenBank/DDBJ databases">
        <authorList>
            <person name="Islam A."/>
            <person name="Islam S."/>
            <person name="Flora M.S."/>
            <person name="Rahman M."/>
            <person name="Ziaur R.M."/>
            <person name="Epstein J.H."/>
            <person name="Hassan M."/>
            <person name="Klassen M."/>
            <person name="Woodard K."/>
            <person name="Webb A."/>
            <person name="Webby R.J."/>
            <person name="El Zowalaty M.E."/>
        </authorList>
    </citation>
    <scope>NUCLEOTIDE SEQUENCE</scope>
    <source>
        <strain evidence="1">Pbs3</strain>
    </source>
</reference>
<dbReference type="EMBL" id="CAKKTJ010000320">
    <property type="protein sequence ID" value="CAH0479777.1"/>
    <property type="molecule type" value="Genomic_DNA"/>
</dbReference>
<protein>
    <submittedName>
        <fullName evidence="1">Uncharacterized protein</fullName>
    </submittedName>
</protein>
<comment type="caution">
    <text evidence="1">The sequence shown here is derived from an EMBL/GenBank/DDBJ whole genome shotgun (WGS) entry which is preliminary data.</text>
</comment>
<name>A0AAU9LA32_9STRA</name>
<evidence type="ECO:0000313" key="2">
    <source>
        <dbReference type="Proteomes" id="UP001160483"/>
    </source>
</evidence>
<proteinExistence type="predicted"/>